<organism evidence="2 3">
    <name type="scientific">Aspergillus coremiiformis</name>
    <dbReference type="NCBI Taxonomy" id="138285"/>
    <lineage>
        <taxon>Eukaryota</taxon>
        <taxon>Fungi</taxon>
        <taxon>Dikarya</taxon>
        <taxon>Ascomycota</taxon>
        <taxon>Pezizomycotina</taxon>
        <taxon>Eurotiomycetes</taxon>
        <taxon>Eurotiomycetidae</taxon>
        <taxon>Eurotiales</taxon>
        <taxon>Aspergillaceae</taxon>
        <taxon>Aspergillus</taxon>
        <taxon>Aspergillus subgen. Circumdati</taxon>
    </lineage>
</organism>
<sequence length="332" mass="38505">MSAIRKTGKSTYIFLDIKDNTLDDIDKSSHLDIRFDFDSNPPSYGLGTLERLPLEIIHLILIRLDMRSLTAFPHVNKRARLVTNSIPQYRRILVHAPASIRGSLNIESARFFSCQDLYEKLSTAECDSCRDFGGYLYLVTCRRVCFLCFTEMTDYLPLPQKDVTRKFGLDSEHLAGLPHMRSFRGRYSPRGIKCRRREILFDYSTARQAGIAVHGTVESMEKYASEMASKRLESYNSKVSLRRTGGTYLRPPRYEDSFDGHCSNPRRFMGIIRAPFFTEKMASPEWGLHCIACKPHHYCRPIHWRRKYTIDGFRDHIRECGEIMEGKHAQIK</sequence>
<gene>
    <name evidence="2" type="ORF">BDV28DRAFT_126080</name>
</gene>
<dbReference type="PROSITE" id="PS50181">
    <property type="entry name" value="FBOX"/>
    <property type="match status" value="1"/>
</dbReference>
<evidence type="ECO:0000259" key="1">
    <source>
        <dbReference type="PROSITE" id="PS50181"/>
    </source>
</evidence>
<reference evidence="3" key="1">
    <citation type="submission" date="2019-04" db="EMBL/GenBank/DDBJ databases">
        <title>Friends and foes A comparative genomics studyof 23 Aspergillus species from section Flavi.</title>
        <authorList>
            <consortium name="DOE Joint Genome Institute"/>
            <person name="Kjaerbolling I."/>
            <person name="Vesth T."/>
            <person name="Frisvad J.C."/>
            <person name="Nybo J.L."/>
            <person name="Theobald S."/>
            <person name="Kildgaard S."/>
            <person name="Isbrandt T."/>
            <person name="Kuo A."/>
            <person name="Sato A."/>
            <person name="Lyhne E.K."/>
            <person name="Kogle M.E."/>
            <person name="Wiebenga A."/>
            <person name="Kun R.S."/>
            <person name="Lubbers R.J."/>
            <person name="Makela M.R."/>
            <person name="Barry K."/>
            <person name="Chovatia M."/>
            <person name="Clum A."/>
            <person name="Daum C."/>
            <person name="Haridas S."/>
            <person name="He G."/>
            <person name="LaButti K."/>
            <person name="Lipzen A."/>
            <person name="Mondo S."/>
            <person name="Riley R."/>
            <person name="Salamov A."/>
            <person name="Simmons B.A."/>
            <person name="Magnuson J.K."/>
            <person name="Henrissat B."/>
            <person name="Mortensen U.H."/>
            <person name="Larsen T.O."/>
            <person name="Devries R.P."/>
            <person name="Grigoriev I.V."/>
            <person name="Machida M."/>
            <person name="Baker S.E."/>
            <person name="Andersen M.R."/>
        </authorList>
    </citation>
    <scope>NUCLEOTIDE SEQUENCE [LARGE SCALE GENOMIC DNA]</scope>
    <source>
        <strain evidence="3">CBS 553.77</strain>
    </source>
</reference>
<dbReference type="EMBL" id="ML739033">
    <property type="protein sequence ID" value="KAE8357014.1"/>
    <property type="molecule type" value="Genomic_DNA"/>
</dbReference>
<dbReference type="Pfam" id="PF00646">
    <property type="entry name" value="F-box"/>
    <property type="match status" value="1"/>
</dbReference>
<evidence type="ECO:0000313" key="3">
    <source>
        <dbReference type="Proteomes" id="UP000327118"/>
    </source>
</evidence>
<protein>
    <recommendedName>
        <fullName evidence="1">F-box domain-containing protein</fullName>
    </recommendedName>
</protein>
<dbReference type="InterPro" id="IPR036047">
    <property type="entry name" value="F-box-like_dom_sf"/>
</dbReference>
<dbReference type="SUPFAM" id="SSF81383">
    <property type="entry name" value="F-box domain"/>
    <property type="match status" value="1"/>
</dbReference>
<name>A0A5N6ZH58_9EURO</name>
<evidence type="ECO:0000313" key="2">
    <source>
        <dbReference type="EMBL" id="KAE8357014.1"/>
    </source>
</evidence>
<dbReference type="AlphaFoldDB" id="A0A5N6ZH58"/>
<keyword evidence="3" id="KW-1185">Reference proteome</keyword>
<proteinExistence type="predicted"/>
<feature type="domain" description="F-box" evidence="1">
    <location>
        <begin position="46"/>
        <end position="92"/>
    </location>
</feature>
<dbReference type="OrthoDB" id="2687876at2759"/>
<dbReference type="Proteomes" id="UP000327118">
    <property type="component" value="Unassembled WGS sequence"/>
</dbReference>
<dbReference type="InterPro" id="IPR001810">
    <property type="entry name" value="F-box_dom"/>
</dbReference>
<accession>A0A5N6ZH58</accession>